<dbReference type="GO" id="GO:0009507">
    <property type="term" value="C:chloroplast"/>
    <property type="evidence" value="ECO:0007669"/>
    <property type="project" value="UniProtKB-SubCell"/>
</dbReference>
<organism evidence="7 8">
    <name type="scientific">Rhodosorus marinus</name>
    <dbReference type="NCBI Taxonomy" id="101924"/>
    <lineage>
        <taxon>Eukaryota</taxon>
        <taxon>Rhodophyta</taxon>
        <taxon>Stylonematophyceae</taxon>
        <taxon>Stylonematales</taxon>
        <taxon>Stylonemataceae</taxon>
        <taxon>Rhodosorus</taxon>
    </lineage>
</organism>
<keyword evidence="4" id="KW-0934">Plastid</keyword>
<keyword evidence="3" id="KW-0602">Photosynthesis</keyword>
<accession>A0AAV8V4K4</accession>
<evidence type="ECO:0000256" key="6">
    <source>
        <dbReference type="SAM" id="Phobius"/>
    </source>
</evidence>
<feature type="binding site" description="axial binding residue" evidence="5">
    <location>
        <position position="84"/>
    </location>
    <ligand>
        <name>chlorophyll b</name>
        <dbReference type="ChEBI" id="CHEBI:61721"/>
        <label>1</label>
    </ligand>
    <ligandPart>
        <name>Mg</name>
        <dbReference type="ChEBI" id="CHEBI:25107"/>
    </ligandPart>
</feature>
<evidence type="ECO:0000313" key="8">
    <source>
        <dbReference type="Proteomes" id="UP001157974"/>
    </source>
</evidence>
<keyword evidence="5" id="KW-0148">Chlorophyll</keyword>
<feature type="binding site" evidence="5">
    <location>
        <position position="179"/>
    </location>
    <ligand>
        <name>chlorophyll a</name>
        <dbReference type="ChEBI" id="CHEBI:58416"/>
        <label>1</label>
    </ligand>
</feature>
<feature type="binding site" description="axial binding residue" evidence="5">
    <location>
        <position position="176"/>
    </location>
    <ligand>
        <name>chlorophyll b</name>
        <dbReference type="ChEBI" id="CHEBI:61721"/>
        <label>3</label>
    </ligand>
    <ligandPart>
        <name>Mg</name>
        <dbReference type="ChEBI" id="CHEBI:25107"/>
    </ligandPart>
</feature>
<evidence type="ECO:0000256" key="2">
    <source>
        <dbReference type="ARBA" id="ARBA00022528"/>
    </source>
</evidence>
<evidence type="ECO:0000256" key="1">
    <source>
        <dbReference type="ARBA" id="ARBA00004229"/>
    </source>
</evidence>
<feature type="binding site" evidence="5">
    <location>
        <position position="82"/>
    </location>
    <ligand>
        <name>chlorophyll a</name>
        <dbReference type="ChEBI" id="CHEBI:58416"/>
        <label>1</label>
    </ligand>
</feature>
<sequence>MAFVSGISVGTKAFLGTAKATRTPTGVAAGRRSTVMMAMSKAVPFLEQPKNCVGLPASAEFDPLGFSDVIPIKFLQEAEIKHCRICMLAAVGFLVQEIFTFGGTYFPKMAPVEAHDYYMKTGGMSQILMFIAGFEFLSCAAVYQTMLGKREPGYFGFDPLGLGKDRAAYEKFQVNEIKNGRLAMIGVGGFIHQYWATNQTVLDQLTNFHALSNPEAGVKSALDALVTLRHAF</sequence>
<keyword evidence="6" id="KW-0812">Transmembrane</keyword>
<dbReference type="InterPro" id="IPR001344">
    <property type="entry name" value="Chloro_AB-bd_pln"/>
</dbReference>
<dbReference type="AlphaFoldDB" id="A0AAV8V4K4"/>
<feature type="binding site" evidence="5">
    <location>
        <position position="193"/>
    </location>
    <ligand>
        <name>chlorophyll a</name>
        <dbReference type="ChEBI" id="CHEBI:58416"/>
        <label>1</label>
    </ligand>
</feature>
<dbReference type="EMBL" id="JAMWBK010000001">
    <property type="protein sequence ID" value="KAJ8908782.1"/>
    <property type="molecule type" value="Genomic_DNA"/>
</dbReference>
<dbReference type="Pfam" id="PF00504">
    <property type="entry name" value="Chloroa_b-bind"/>
    <property type="match status" value="1"/>
</dbReference>
<feature type="binding site" description="axial binding residue" evidence="5">
    <location>
        <position position="147"/>
    </location>
    <ligand>
        <name>chlorophyll b</name>
        <dbReference type="ChEBI" id="CHEBI:61721"/>
        <label>1</label>
    </ligand>
    <ligandPart>
        <name>Mg</name>
        <dbReference type="ChEBI" id="CHEBI:25107"/>
    </ligandPart>
</feature>
<dbReference type="GO" id="GO:0016168">
    <property type="term" value="F:chlorophyll binding"/>
    <property type="evidence" value="ECO:0007669"/>
    <property type="project" value="UniProtKB-KW"/>
</dbReference>
<reference evidence="7 8" key="1">
    <citation type="journal article" date="2023" name="Nat. Commun.">
        <title>Origin of minicircular mitochondrial genomes in red algae.</title>
        <authorList>
            <person name="Lee Y."/>
            <person name="Cho C.H."/>
            <person name="Lee Y.M."/>
            <person name="Park S.I."/>
            <person name="Yang J.H."/>
            <person name="West J.A."/>
            <person name="Bhattacharya D."/>
            <person name="Yoon H.S."/>
        </authorList>
    </citation>
    <scope>NUCLEOTIDE SEQUENCE [LARGE SCALE GENOMIC DNA]</scope>
    <source>
        <strain evidence="7 8">CCMP1338</strain>
        <tissue evidence="7">Whole cell</tissue>
    </source>
</reference>
<comment type="caution">
    <text evidence="7">The sequence shown here is derived from an EMBL/GenBank/DDBJ whole genome shotgun (WGS) entry which is preliminary data.</text>
</comment>
<keyword evidence="5" id="KW-0157">Chromophore</keyword>
<feature type="binding site" evidence="5">
    <location>
        <position position="79"/>
    </location>
    <ligand>
        <name>chlorophyll a</name>
        <dbReference type="ChEBI" id="CHEBI:58416"/>
        <label>1</label>
    </ligand>
</feature>
<evidence type="ECO:0000313" key="7">
    <source>
        <dbReference type="EMBL" id="KAJ8908782.1"/>
    </source>
</evidence>
<dbReference type="GO" id="GO:0009765">
    <property type="term" value="P:photosynthesis, light harvesting"/>
    <property type="evidence" value="ECO:0007669"/>
    <property type="project" value="InterPro"/>
</dbReference>
<evidence type="ECO:0008006" key="9">
    <source>
        <dbReference type="Google" id="ProtNLM"/>
    </source>
</evidence>
<comment type="subcellular location">
    <subcellularLocation>
        <location evidence="1">Plastid</location>
        <location evidence="1">Chloroplast</location>
    </subcellularLocation>
</comment>
<dbReference type="PANTHER" id="PTHR21649">
    <property type="entry name" value="CHLOROPHYLL A/B BINDING PROTEIN"/>
    <property type="match status" value="1"/>
</dbReference>
<keyword evidence="8" id="KW-1185">Reference proteome</keyword>
<protein>
    <recommendedName>
        <fullName evidence="9">Chlorophyll a-b binding protein, chloroplastic</fullName>
    </recommendedName>
</protein>
<keyword evidence="6" id="KW-1133">Transmembrane helix</keyword>
<feature type="binding site" evidence="5">
    <location>
        <position position="181"/>
    </location>
    <ligand>
        <name>chlorophyll a</name>
        <dbReference type="ChEBI" id="CHEBI:58416"/>
        <label>1</label>
    </ligand>
</feature>
<dbReference type="Gene3D" id="1.10.3460.10">
    <property type="entry name" value="Chlorophyll a/b binding protein domain"/>
    <property type="match status" value="1"/>
</dbReference>
<feature type="transmembrane region" description="Helical" evidence="6">
    <location>
        <begin position="126"/>
        <end position="143"/>
    </location>
</feature>
<keyword evidence="6" id="KW-0472">Membrane</keyword>
<dbReference type="GO" id="GO:0016020">
    <property type="term" value="C:membrane"/>
    <property type="evidence" value="ECO:0007669"/>
    <property type="project" value="InterPro"/>
</dbReference>
<evidence type="ECO:0000256" key="4">
    <source>
        <dbReference type="ARBA" id="ARBA00022640"/>
    </source>
</evidence>
<gene>
    <name evidence="7" type="ORF">NDN08_005487</name>
</gene>
<evidence type="ECO:0000256" key="5">
    <source>
        <dbReference type="PIRSR" id="PIRSR601344-1"/>
    </source>
</evidence>
<dbReference type="SUPFAM" id="SSF103511">
    <property type="entry name" value="Chlorophyll a-b binding protein"/>
    <property type="match status" value="1"/>
</dbReference>
<feature type="transmembrane region" description="Helical" evidence="6">
    <location>
        <begin position="85"/>
        <end position="106"/>
    </location>
</feature>
<proteinExistence type="predicted"/>
<name>A0AAV8V4K4_9RHOD</name>
<keyword evidence="2" id="KW-0150">Chloroplast</keyword>
<evidence type="ECO:0000256" key="3">
    <source>
        <dbReference type="ARBA" id="ARBA00022531"/>
    </source>
</evidence>
<dbReference type="InterPro" id="IPR022796">
    <property type="entry name" value="Chloroa_b-bind"/>
</dbReference>
<dbReference type="Proteomes" id="UP001157974">
    <property type="component" value="Unassembled WGS sequence"/>
</dbReference>
<feature type="binding site" evidence="5">
    <location>
        <position position="67"/>
    </location>
    <ligand>
        <name>chlorophyll a</name>
        <dbReference type="ChEBI" id="CHEBI:58416"/>
        <label>1</label>
    </ligand>
</feature>